<accession>A0A1H6L334</accession>
<evidence type="ECO:0000313" key="1">
    <source>
        <dbReference type="EMBL" id="SEH80327.1"/>
    </source>
</evidence>
<organism evidence="1 2">
    <name type="scientific">Bathymodiolus azoricus thioautotrophic gill symbiont</name>
    <dbReference type="NCBI Taxonomy" id="235205"/>
    <lineage>
        <taxon>Bacteria</taxon>
        <taxon>Pseudomonadati</taxon>
        <taxon>Pseudomonadota</taxon>
        <taxon>Gammaproteobacteria</taxon>
        <taxon>sulfur-oxidizing symbionts</taxon>
    </lineage>
</organism>
<sequence>MVVLFAWKQFLERCQSGLICSLGKRVYGNVPRVRIPLSPPNLLVIIIKNC</sequence>
<dbReference type="Proteomes" id="UP000198988">
    <property type="component" value="Unassembled WGS sequence"/>
</dbReference>
<gene>
    <name evidence="1" type="ORF">BAZSYMA_ACONTIG04706_0</name>
</gene>
<reference evidence="2" key="1">
    <citation type="submission" date="2016-06" db="EMBL/GenBank/DDBJ databases">
        <authorList>
            <person name="Petersen J."/>
            <person name="Sayavedra L."/>
        </authorList>
    </citation>
    <scope>NUCLEOTIDE SEQUENCE [LARGE SCALE GENOMIC DNA]</scope>
    <source>
        <strain evidence="2">BazSymA</strain>
    </source>
</reference>
<protein>
    <submittedName>
        <fullName evidence="1">Uncharacterized protein</fullName>
    </submittedName>
</protein>
<name>A0A1H6L334_9GAMM</name>
<dbReference type="AlphaFoldDB" id="A0A1H6L334"/>
<proteinExistence type="predicted"/>
<evidence type="ECO:0000313" key="2">
    <source>
        <dbReference type="Proteomes" id="UP000198988"/>
    </source>
</evidence>
<dbReference type="EMBL" id="CDSC02000222">
    <property type="protein sequence ID" value="SEH80327.1"/>
    <property type="molecule type" value="Genomic_DNA"/>
</dbReference>